<dbReference type="Gene3D" id="2.60.40.10">
    <property type="entry name" value="Immunoglobulins"/>
    <property type="match status" value="1"/>
</dbReference>
<proteinExistence type="inferred from homology"/>
<gene>
    <name evidence="5" type="ORF">ABW18_07380</name>
</gene>
<dbReference type="PANTHER" id="PTHR42715:SF10">
    <property type="entry name" value="BETA-GLUCOSIDASE"/>
    <property type="match status" value="1"/>
</dbReference>
<evidence type="ECO:0000313" key="6">
    <source>
        <dbReference type="Proteomes" id="UP000037247"/>
    </source>
</evidence>
<dbReference type="SUPFAM" id="SSF51445">
    <property type="entry name" value="(Trans)glycosidases"/>
    <property type="match status" value="1"/>
</dbReference>
<comment type="caution">
    <text evidence="5">The sequence shown here is derived from an EMBL/GenBank/DDBJ whole genome shotgun (WGS) entry which is preliminary data.</text>
</comment>
<dbReference type="Gene3D" id="3.20.20.300">
    <property type="entry name" value="Glycoside hydrolase, family 3, N-terminal domain"/>
    <property type="match status" value="1"/>
</dbReference>
<evidence type="ECO:0000313" key="5">
    <source>
        <dbReference type="EMBL" id="KNA91992.1"/>
    </source>
</evidence>
<evidence type="ECO:0000256" key="2">
    <source>
        <dbReference type="ARBA" id="ARBA00022801"/>
    </source>
</evidence>
<dbReference type="Pfam" id="PF14310">
    <property type="entry name" value="Fn3-like"/>
    <property type="match status" value="1"/>
</dbReference>
<dbReference type="EMBL" id="LDTZ01000015">
    <property type="protein sequence ID" value="KNA91992.1"/>
    <property type="molecule type" value="Genomic_DNA"/>
</dbReference>
<dbReference type="InterPro" id="IPR036962">
    <property type="entry name" value="Glyco_hydro_3_N_sf"/>
</dbReference>
<dbReference type="RefSeq" id="WP_049698326.1">
    <property type="nucleotide sequence ID" value="NZ_JAQDQF010000005.1"/>
</dbReference>
<keyword evidence="2" id="KW-0378">Hydrolase</keyword>
<feature type="region of interest" description="Disordered" evidence="3">
    <location>
        <begin position="17"/>
        <end position="49"/>
    </location>
</feature>
<dbReference type="Pfam" id="PF00933">
    <property type="entry name" value="Glyco_hydro_3"/>
    <property type="match status" value="1"/>
</dbReference>
<accession>A0ABR5IEI5</accession>
<organism evidence="5 6">
    <name type="scientific">Gordonia jacobaea</name>
    <dbReference type="NCBI Taxonomy" id="122202"/>
    <lineage>
        <taxon>Bacteria</taxon>
        <taxon>Bacillati</taxon>
        <taxon>Actinomycetota</taxon>
        <taxon>Actinomycetes</taxon>
        <taxon>Mycobacteriales</taxon>
        <taxon>Gordoniaceae</taxon>
        <taxon>Gordonia</taxon>
    </lineage>
</organism>
<dbReference type="Gene3D" id="3.40.50.1700">
    <property type="entry name" value="Glycoside hydrolase family 3 C-terminal domain"/>
    <property type="match status" value="1"/>
</dbReference>
<feature type="domain" description="Fibronectin type III-like" evidence="4">
    <location>
        <begin position="575"/>
        <end position="645"/>
    </location>
</feature>
<dbReference type="SMART" id="SM01217">
    <property type="entry name" value="Fn3_like"/>
    <property type="match status" value="1"/>
</dbReference>
<dbReference type="InterPro" id="IPR013783">
    <property type="entry name" value="Ig-like_fold"/>
</dbReference>
<dbReference type="Proteomes" id="UP000037247">
    <property type="component" value="Unassembled WGS sequence"/>
</dbReference>
<evidence type="ECO:0000259" key="4">
    <source>
        <dbReference type="SMART" id="SM01217"/>
    </source>
</evidence>
<dbReference type="InterPro" id="IPR036881">
    <property type="entry name" value="Glyco_hydro_3_C_sf"/>
</dbReference>
<dbReference type="InterPro" id="IPR050288">
    <property type="entry name" value="Cellulose_deg_GH3"/>
</dbReference>
<reference evidence="5 6" key="1">
    <citation type="submission" date="2015-05" db="EMBL/GenBank/DDBJ databases">
        <title>Draft genome sequence of the bacterium Gordonia jacobaea a new member of the Gordonia genus.</title>
        <authorList>
            <person name="Jimenez-Galisteo G."/>
            <person name="Dominguez A."/>
            <person name="Munoz E."/>
            <person name="Vinas M."/>
        </authorList>
    </citation>
    <scope>NUCLEOTIDE SEQUENCE [LARGE SCALE GENOMIC DNA]</scope>
    <source>
        <strain evidence="6">mv1</strain>
    </source>
</reference>
<dbReference type="InterPro" id="IPR001764">
    <property type="entry name" value="Glyco_hydro_3_N"/>
</dbReference>
<name>A0ABR5IEI5_9ACTN</name>
<dbReference type="PANTHER" id="PTHR42715">
    <property type="entry name" value="BETA-GLUCOSIDASE"/>
    <property type="match status" value="1"/>
</dbReference>
<dbReference type="Pfam" id="PF01915">
    <property type="entry name" value="Glyco_hydro_3_C"/>
    <property type="match status" value="1"/>
</dbReference>
<keyword evidence="6" id="KW-1185">Reference proteome</keyword>
<comment type="similarity">
    <text evidence="1">Belongs to the glycosyl hydrolase 3 family.</text>
</comment>
<evidence type="ECO:0000256" key="3">
    <source>
        <dbReference type="SAM" id="MobiDB-lite"/>
    </source>
</evidence>
<dbReference type="InterPro" id="IPR026891">
    <property type="entry name" value="Fn3-like"/>
</dbReference>
<evidence type="ECO:0000256" key="1">
    <source>
        <dbReference type="ARBA" id="ARBA00005336"/>
    </source>
</evidence>
<dbReference type="PRINTS" id="PR00133">
    <property type="entry name" value="GLHYDRLASE3"/>
</dbReference>
<protein>
    <submittedName>
        <fullName evidence="5">Beta-glucosidase</fullName>
    </submittedName>
</protein>
<dbReference type="InterPro" id="IPR002772">
    <property type="entry name" value="Glyco_hydro_3_C"/>
</dbReference>
<sequence length="745" mass="79581">MATSSLSTAEQARLTSGKNFWQTKSEGGLPSIAMTDGPNGLRKQEGSSDALGLSESVPATCFPPAVGLSQTWNPDLAARIGKAIGAEALARQVSVVLGPGINLKRSPLGGRNFEYYSEDPVLSAAFGEAWVRGVQSVDVGASLKHFAANNQETDRMRVSAAIDERTLHELYLRAFGHIVRTARPWTVMCSYNRINGVHASESRELLTDILRDTWGFDGVVVSDWGAVVDRVRSVAAGLDLMMPFGGDELDDDVAAAADDGRLDPQALQESADRMIALVERAAPHIRSENGTFDVDAHHALARETAAQAIVLLRNDDNLLPFDTSESLAVIGTMASQPRYQGGGSSKVNATKVDIPLDEIKSHAGSEVVYAAGYTTDDNDSQNRSDLISDAVAAARSATNVVLFLGLAEHQESEGFDRTTIDLPADQLELAEAVLAVNPRTAVVLSRGGVLRVAPLLAPAILDGALLGQAGGGAIADVLFGSVNPSGRLSETIPLRLEDNPSYLNFPGEFQHVTYGEGLFIGYRWYDARKMNLSYPFGHGLSYTDFDYRDLTVTETADGLAVELTVANVGRVDGREVVQVYSGIETSSVSRPVRELKAFASVDVKAGEEQRVTISVPRDVLAYWDVRVHDFVVEGATYRIDVGASSRDIRLHADVEVKGDEITIPLTTNSTIAEVVSVPSGKDALTDLVKSSFPDVTEADGPGLLAMIGSVPVDRLPEFTTGAVTKRALAEKLDAVNVDAGNSSDE</sequence>
<dbReference type="InterPro" id="IPR017853">
    <property type="entry name" value="GH"/>
</dbReference>
<dbReference type="SUPFAM" id="SSF52279">
    <property type="entry name" value="Beta-D-glucan exohydrolase, C-terminal domain"/>
    <property type="match status" value="1"/>
</dbReference>